<dbReference type="SUPFAM" id="SSF52200">
    <property type="entry name" value="Toll/Interleukin receptor TIR domain"/>
    <property type="match status" value="1"/>
</dbReference>
<dbReference type="PANTHER" id="PTHR24365:SF541">
    <property type="entry name" value="PROTEIN TOLL-RELATED"/>
    <property type="match status" value="1"/>
</dbReference>
<feature type="transmembrane region" description="Helical" evidence="6">
    <location>
        <begin position="61"/>
        <end position="83"/>
    </location>
</feature>
<sequence length="271" mass="31945">MLDCTCDDVNKMYKWLPDFIRSSGSTFNRTVHCNINGKTIDARIVTSKYLGCEDNFILDNIVILIALFLLLLSVVLLTLIFLFRFELFIVYRKIKQKEVVAETYLHDIYISMENENEILLRWVLHQFCPSLENRGYKVFLPPRDMGVGCFREEVTRQIIKCSRCVVVFLTASFANGDDDWMALEWRVAWQQYKMNDSKKLIIVNYDQMRYGDVDDYVLGKYLWWGTCLDFCTRRKFLQSIITEIGKPCTTSKRFDKIQKTKFNSLQIMKGI</sequence>
<gene>
    <name evidence="8" type="ORF">FSP39_023216</name>
</gene>
<keyword evidence="5 6" id="KW-0472">Membrane</keyword>
<dbReference type="AlphaFoldDB" id="A0AA89CAD2"/>
<evidence type="ECO:0000259" key="7">
    <source>
        <dbReference type="PROSITE" id="PS50104"/>
    </source>
</evidence>
<keyword evidence="3" id="KW-0732">Signal</keyword>
<dbReference type="EMBL" id="VSWD01000002">
    <property type="protein sequence ID" value="KAK3107835.1"/>
    <property type="molecule type" value="Genomic_DNA"/>
</dbReference>
<evidence type="ECO:0000313" key="8">
    <source>
        <dbReference type="EMBL" id="KAK3107835.1"/>
    </source>
</evidence>
<dbReference type="Pfam" id="PF13676">
    <property type="entry name" value="TIR_2"/>
    <property type="match status" value="1"/>
</dbReference>
<comment type="subcellular location">
    <subcellularLocation>
        <location evidence="1">Membrane</location>
    </subcellularLocation>
</comment>
<evidence type="ECO:0000256" key="4">
    <source>
        <dbReference type="ARBA" id="ARBA00022989"/>
    </source>
</evidence>
<dbReference type="PROSITE" id="PS50104">
    <property type="entry name" value="TIR"/>
    <property type="match status" value="1"/>
</dbReference>
<dbReference type="InterPro" id="IPR000157">
    <property type="entry name" value="TIR_dom"/>
</dbReference>
<evidence type="ECO:0000256" key="5">
    <source>
        <dbReference type="ARBA" id="ARBA00023136"/>
    </source>
</evidence>
<comment type="caution">
    <text evidence="8">The sequence shown here is derived from an EMBL/GenBank/DDBJ whole genome shotgun (WGS) entry which is preliminary data.</text>
</comment>
<feature type="domain" description="TIR" evidence="7">
    <location>
        <begin position="104"/>
        <end position="244"/>
    </location>
</feature>
<dbReference type="Gene3D" id="3.40.50.10140">
    <property type="entry name" value="Toll/interleukin-1 receptor homology (TIR) domain"/>
    <property type="match status" value="1"/>
</dbReference>
<evidence type="ECO:0000313" key="9">
    <source>
        <dbReference type="Proteomes" id="UP001186944"/>
    </source>
</evidence>
<dbReference type="Proteomes" id="UP001186944">
    <property type="component" value="Unassembled WGS sequence"/>
</dbReference>
<organism evidence="8 9">
    <name type="scientific">Pinctada imbricata</name>
    <name type="common">Atlantic pearl-oyster</name>
    <name type="synonym">Pinctada martensii</name>
    <dbReference type="NCBI Taxonomy" id="66713"/>
    <lineage>
        <taxon>Eukaryota</taxon>
        <taxon>Metazoa</taxon>
        <taxon>Spiralia</taxon>
        <taxon>Lophotrochozoa</taxon>
        <taxon>Mollusca</taxon>
        <taxon>Bivalvia</taxon>
        <taxon>Autobranchia</taxon>
        <taxon>Pteriomorphia</taxon>
        <taxon>Pterioida</taxon>
        <taxon>Pterioidea</taxon>
        <taxon>Pteriidae</taxon>
        <taxon>Pinctada</taxon>
    </lineage>
</organism>
<proteinExistence type="predicted"/>
<dbReference type="GO" id="GO:0005886">
    <property type="term" value="C:plasma membrane"/>
    <property type="evidence" value="ECO:0007669"/>
    <property type="project" value="TreeGrafter"/>
</dbReference>
<reference evidence="8" key="1">
    <citation type="submission" date="2019-08" db="EMBL/GenBank/DDBJ databases">
        <title>The improved chromosome-level genome for the pearl oyster Pinctada fucata martensii using PacBio sequencing and Hi-C.</title>
        <authorList>
            <person name="Zheng Z."/>
        </authorList>
    </citation>
    <scope>NUCLEOTIDE SEQUENCE</scope>
    <source>
        <strain evidence="8">ZZ-2019</strain>
        <tissue evidence="8">Adductor muscle</tissue>
    </source>
</reference>
<dbReference type="InterPro" id="IPR035897">
    <property type="entry name" value="Toll_tir_struct_dom_sf"/>
</dbReference>
<dbReference type="GO" id="GO:0038023">
    <property type="term" value="F:signaling receptor activity"/>
    <property type="evidence" value="ECO:0007669"/>
    <property type="project" value="TreeGrafter"/>
</dbReference>
<keyword evidence="9" id="KW-1185">Reference proteome</keyword>
<dbReference type="PRINTS" id="PR01537">
    <property type="entry name" value="INTRLKN1R1F"/>
</dbReference>
<protein>
    <recommendedName>
        <fullName evidence="7">TIR domain-containing protein</fullName>
    </recommendedName>
</protein>
<accession>A0AA89CAD2</accession>
<keyword evidence="4 6" id="KW-1133">Transmembrane helix</keyword>
<name>A0AA89CAD2_PINIB</name>
<evidence type="ECO:0000256" key="2">
    <source>
        <dbReference type="ARBA" id="ARBA00022692"/>
    </source>
</evidence>
<evidence type="ECO:0000256" key="6">
    <source>
        <dbReference type="SAM" id="Phobius"/>
    </source>
</evidence>
<keyword evidence="2 6" id="KW-0812">Transmembrane</keyword>
<evidence type="ECO:0000256" key="3">
    <source>
        <dbReference type="ARBA" id="ARBA00022729"/>
    </source>
</evidence>
<dbReference type="PANTHER" id="PTHR24365">
    <property type="entry name" value="TOLL-LIKE RECEPTOR"/>
    <property type="match status" value="1"/>
</dbReference>
<dbReference type="GO" id="GO:0007165">
    <property type="term" value="P:signal transduction"/>
    <property type="evidence" value="ECO:0007669"/>
    <property type="project" value="InterPro"/>
</dbReference>
<evidence type="ECO:0000256" key="1">
    <source>
        <dbReference type="ARBA" id="ARBA00004370"/>
    </source>
</evidence>